<dbReference type="EMBL" id="CP097504">
    <property type="protein sequence ID" value="URD90831.1"/>
    <property type="molecule type" value="Genomic_DNA"/>
</dbReference>
<feature type="region of interest" description="Disordered" evidence="1">
    <location>
        <begin position="76"/>
        <end position="132"/>
    </location>
</feature>
<sequence>MSFGSSFIPTHHYAPGIATEYTWKKVEGREKKNGFLEHEQWSTICSGLRQARPGGRLGRRQHRHRVLRIPGALLLHQHRHRRRPRRGQRRAADARRRQQRGARRWRERGGRAEEGRKGKEQQWPWELRGVHG</sequence>
<feature type="compositionally biased region" description="Basic residues" evidence="1">
    <location>
        <begin position="97"/>
        <end position="106"/>
    </location>
</feature>
<feature type="compositionally biased region" description="Basic residues" evidence="1">
    <location>
        <begin position="76"/>
        <end position="89"/>
    </location>
</feature>
<keyword evidence="3" id="KW-1185">Reference proteome</keyword>
<accession>A0A9E7FAH1</accession>
<evidence type="ECO:0000256" key="1">
    <source>
        <dbReference type="SAM" id="MobiDB-lite"/>
    </source>
</evidence>
<name>A0A9E7FAH1_9LILI</name>
<feature type="compositionally biased region" description="Basic and acidic residues" evidence="1">
    <location>
        <begin position="107"/>
        <end position="120"/>
    </location>
</feature>
<gene>
    <name evidence="2" type="ORF">MUK42_28240</name>
</gene>
<reference evidence="2" key="1">
    <citation type="submission" date="2022-05" db="EMBL/GenBank/DDBJ databases">
        <title>The Musa troglodytarum L. genome provides insights into the mechanism of non-climacteric behaviour and enrichment of carotenoids.</title>
        <authorList>
            <person name="Wang J."/>
        </authorList>
    </citation>
    <scope>NUCLEOTIDE SEQUENCE</scope>
    <source>
        <tissue evidence="2">Leaf</tissue>
    </source>
</reference>
<evidence type="ECO:0000313" key="2">
    <source>
        <dbReference type="EMBL" id="URD90831.1"/>
    </source>
</evidence>
<dbReference type="AlphaFoldDB" id="A0A9E7FAH1"/>
<protein>
    <submittedName>
        <fullName evidence="2">Uncharacterized protein</fullName>
    </submittedName>
</protein>
<dbReference type="Proteomes" id="UP001055439">
    <property type="component" value="Chromosome 2"/>
</dbReference>
<proteinExistence type="predicted"/>
<organism evidence="2 3">
    <name type="scientific">Musa troglodytarum</name>
    <name type="common">fe'i banana</name>
    <dbReference type="NCBI Taxonomy" id="320322"/>
    <lineage>
        <taxon>Eukaryota</taxon>
        <taxon>Viridiplantae</taxon>
        <taxon>Streptophyta</taxon>
        <taxon>Embryophyta</taxon>
        <taxon>Tracheophyta</taxon>
        <taxon>Spermatophyta</taxon>
        <taxon>Magnoliopsida</taxon>
        <taxon>Liliopsida</taxon>
        <taxon>Zingiberales</taxon>
        <taxon>Musaceae</taxon>
        <taxon>Musa</taxon>
    </lineage>
</organism>
<evidence type="ECO:0000313" key="3">
    <source>
        <dbReference type="Proteomes" id="UP001055439"/>
    </source>
</evidence>